<evidence type="ECO:0000256" key="17">
    <source>
        <dbReference type="ARBA" id="ARBA00031026"/>
    </source>
</evidence>
<reference evidence="21 22" key="1">
    <citation type="submission" date="2019-10" db="EMBL/GenBank/DDBJ databases">
        <title>Gluconobacter aidae sp. nov., a novel species of acetic acid bacteria isolated in Thailand.</title>
        <authorList>
            <person name="Yukphan P."/>
            <person name="Charoenyingcharoen P."/>
            <person name="Malimas S."/>
            <person name="Muramatsu Y."/>
            <person name="Nakagawa Y."/>
            <person name="Tanasupawat S."/>
            <person name="Yamada Y."/>
        </authorList>
    </citation>
    <scope>NUCLEOTIDE SEQUENCE [LARGE SCALE GENOMIC DNA]</scope>
    <source>
        <strain evidence="21 22">AC10</strain>
    </source>
</reference>
<keyword evidence="13 19" id="KW-0573">Peptidoglycan synthesis</keyword>
<dbReference type="GO" id="GO:0008360">
    <property type="term" value="P:regulation of cell shape"/>
    <property type="evidence" value="ECO:0007669"/>
    <property type="project" value="UniProtKB-KW"/>
</dbReference>
<dbReference type="AlphaFoldDB" id="A0A7X1SMD9"/>
<dbReference type="InterPro" id="IPR036318">
    <property type="entry name" value="FAD-bd_PCMH-like_sf"/>
</dbReference>
<dbReference type="PANTHER" id="PTHR21071:SF4">
    <property type="entry name" value="UDP-N-ACETYLENOLPYRUVOYLGLUCOSAMINE REDUCTASE"/>
    <property type="match status" value="1"/>
</dbReference>
<dbReference type="PROSITE" id="PS51387">
    <property type="entry name" value="FAD_PCMH"/>
    <property type="match status" value="1"/>
</dbReference>
<keyword evidence="12 19" id="KW-0133">Cell shape</keyword>
<comment type="subcellular location">
    <subcellularLocation>
        <location evidence="3 19">Cytoplasm</location>
    </subcellularLocation>
</comment>
<gene>
    <name evidence="19 21" type="primary">murB</name>
    <name evidence="21" type="ORF">GFJ39_00290</name>
</gene>
<organism evidence="21 22">
    <name type="scientific">Gluconobacter aidae</name>
    <dbReference type="NCBI Taxonomy" id="2662454"/>
    <lineage>
        <taxon>Bacteria</taxon>
        <taxon>Pseudomonadati</taxon>
        <taxon>Pseudomonadota</taxon>
        <taxon>Alphaproteobacteria</taxon>
        <taxon>Acetobacterales</taxon>
        <taxon>Acetobacteraceae</taxon>
        <taxon>Gluconobacter</taxon>
    </lineage>
</organism>
<evidence type="ECO:0000256" key="8">
    <source>
        <dbReference type="ARBA" id="ARBA00022618"/>
    </source>
</evidence>
<dbReference type="GO" id="GO:0005829">
    <property type="term" value="C:cytosol"/>
    <property type="evidence" value="ECO:0007669"/>
    <property type="project" value="TreeGrafter"/>
</dbReference>
<dbReference type="EMBL" id="WIPH01000001">
    <property type="protein sequence ID" value="MQR97653.1"/>
    <property type="molecule type" value="Genomic_DNA"/>
</dbReference>
<keyword evidence="16 19" id="KW-0961">Cell wall biogenesis/degradation</keyword>
<dbReference type="Gene3D" id="3.30.43.10">
    <property type="entry name" value="Uridine Diphospho-n-acetylenolpyruvylglucosamine Reductase, domain 2"/>
    <property type="match status" value="1"/>
</dbReference>
<evidence type="ECO:0000256" key="5">
    <source>
        <dbReference type="ARBA" id="ARBA00012518"/>
    </source>
</evidence>
<evidence type="ECO:0000256" key="7">
    <source>
        <dbReference type="ARBA" id="ARBA00022490"/>
    </source>
</evidence>
<evidence type="ECO:0000256" key="13">
    <source>
        <dbReference type="ARBA" id="ARBA00022984"/>
    </source>
</evidence>
<dbReference type="GO" id="GO:0071555">
    <property type="term" value="P:cell wall organization"/>
    <property type="evidence" value="ECO:0007669"/>
    <property type="project" value="UniProtKB-KW"/>
</dbReference>
<dbReference type="GO" id="GO:0008762">
    <property type="term" value="F:UDP-N-acetylmuramate dehydrogenase activity"/>
    <property type="evidence" value="ECO:0007669"/>
    <property type="project" value="UniProtKB-UniRule"/>
</dbReference>
<dbReference type="NCBIfam" id="TIGR00179">
    <property type="entry name" value="murB"/>
    <property type="match status" value="1"/>
</dbReference>
<evidence type="ECO:0000313" key="22">
    <source>
        <dbReference type="Proteomes" id="UP000432209"/>
    </source>
</evidence>
<comment type="similarity">
    <text evidence="19">Belongs to the MurB family.</text>
</comment>
<evidence type="ECO:0000256" key="15">
    <source>
        <dbReference type="ARBA" id="ARBA00023306"/>
    </source>
</evidence>
<dbReference type="HAMAP" id="MF_00037">
    <property type="entry name" value="MurB"/>
    <property type="match status" value="1"/>
</dbReference>
<keyword evidence="9 19" id="KW-0285">Flavoprotein</keyword>
<comment type="catalytic activity">
    <reaction evidence="18 19">
        <text>UDP-N-acetyl-alpha-D-muramate + NADP(+) = UDP-N-acetyl-3-O-(1-carboxyvinyl)-alpha-D-glucosamine + NADPH + H(+)</text>
        <dbReference type="Rhea" id="RHEA:12248"/>
        <dbReference type="ChEBI" id="CHEBI:15378"/>
        <dbReference type="ChEBI" id="CHEBI:57783"/>
        <dbReference type="ChEBI" id="CHEBI:58349"/>
        <dbReference type="ChEBI" id="CHEBI:68483"/>
        <dbReference type="ChEBI" id="CHEBI:70757"/>
        <dbReference type="EC" id="1.3.1.98"/>
    </reaction>
</comment>
<dbReference type="InterPro" id="IPR011601">
    <property type="entry name" value="MurB_C"/>
</dbReference>
<name>A0A7X1SMD9_9PROT</name>
<dbReference type="SUPFAM" id="SSF56176">
    <property type="entry name" value="FAD-binding/transporter-associated domain-like"/>
    <property type="match status" value="1"/>
</dbReference>
<feature type="domain" description="FAD-binding PCMH-type" evidence="20">
    <location>
        <begin position="29"/>
        <end position="193"/>
    </location>
</feature>
<comment type="function">
    <text evidence="2 19">Cell wall formation.</text>
</comment>
<dbReference type="GO" id="GO:0071949">
    <property type="term" value="F:FAD binding"/>
    <property type="evidence" value="ECO:0007669"/>
    <property type="project" value="InterPro"/>
</dbReference>
<dbReference type="InterPro" id="IPR016166">
    <property type="entry name" value="FAD-bd_PCMH"/>
</dbReference>
<keyword evidence="10 19" id="KW-0274">FAD</keyword>
<comment type="cofactor">
    <cofactor evidence="1 19">
        <name>FAD</name>
        <dbReference type="ChEBI" id="CHEBI:57692"/>
    </cofactor>
</comment>
<dbReference type="GO" id="GO:0009252">
    <property type="term" value="P:peptidoglycan biosynthetic process"/>
    <property type="evidence" value="ECO:0007669"/>
    <property type="project" value="UniProtKB-UniRule"/>
</dbReference>
<dbReference type="PANTHER" id="PTHR21071">
    <property type="entry name" value="UDP-N-ACETYLENOLPYRUVOYLGLUCOSAMINE REDUCTASE"/>
    <property type="match status" value="1"/>
</dbReference>
<comment type="caution">
    <text evidence="21">The sequence shown here is derived from an EMBL/GenBank/DDBJ whole genome shotgun (WGS) entry which is preliminary data.</text>
</comment>
<dbReference type="UniPathway" id="UPA00219"/>
<dbReference type="NCBIfam" id="NF010480">
    <property type="entry name" value="PRK13905.1"/>
    <property type="match status" value="1"/>
</dbReference>
<dbReference type="InterPro" id="IPR016167">
    <property type="entry name" value="FAD-bd_PCMH_sub1"/>
</dbReference>
<evidence type="ECO:0000256" key="10">
    <source>
        <dbReference type="ARBA" id="ARBA00022827"/>
    </source>
</evidence>
<dbReference type="Gene3D" id="3.90.78.10">
    <property type="entry name" value="UDP-N-acetylenolpyruvoylglucosamine reductase, C-terminal domain"/>
    <property type="match status" value="1"/>
</dbReference>
<keyword evidence="7 19" id="KW-0963">Cytoplasm</keyword>
<evidence type="ECO:0000256" key="11">
    <source>
        <dbReference type="ARBA" id="ARBA00022857"/>
    </source>
</evidence>
<keyword evidence="11 19" id="KW-0521">NADP</keyword>
<evidence type="ECO:0000256" key="12">
    <source>
        <dbReference type="ARBA" id="ARBA00022960"/>
    </source>
</evidence>
<evidence type="ECO:0000256" key="14">
    <source>
        <dbReference type="ARBA" id="ARBA00023002"/>
    </source>
</evidence>
<dbReference type="EC" id="1.3.1.98" evidence="5 19"/>
<feature type="active site" description="Proton donor" evidence="19">
    <location>
        <position position="222"/>
    </location>
</feature>
<dbReference type="InterPro" id="IPR036635">
    <property type="entry name" value="MurB_C_sf"/>
</dbReference>
<evidence type="ECO:0000256" key="1">
    <source>
        <dbReference type="ARBA" id="ARBA00001974"/>
    </source>
</evidence>
<dbReference type="RefSeq" id="WP_153429058.1">
    <property type="nucleotide sequence ID" value="NZ_WIPH01000001.1"/>
</dbReference>
<evidence type="ECO:0000256" key="19">
    <source>
        <dbReference type="HAMAP-Rule" id="MF_00037"/>
    </source>
</evidence>
<evidence type="ECO:0000259" key="20">
    <source>
        <dbReference type="PROSITE" id="PS51387"/>
    </source>
</evidence>
<dbReference type="InterPro" id="IPR003170">
    <property type="entry name" value="MurB"/>
</dbReference>
<comment type="pathway">
    <text evidence="4 19">Cell wall biogenesis; peptidoglycan biosynthesis.</text>
</comment>
<evidence type="ECO:0000256" key="6">
    <source>
        <dbReference type="ARBA" id="ARBA00015188"/>
    </source>
</evidence>
<proteinExistence type="inferred from homology"/>
<feature type="active site" evidence="19">
    <location>
        <position position="173"/>
    </location>
</feature>
<evidence type="ECO:0000256" key="16">
    <source>
        <dbReference type="ARBA" id="ARBA00023316"/>
    </source>
</evidence>
<dbReference type="Proteomes" id="UP000432209">
    <property type="component" value="Unassembled WGS sequence"/>
</dbReference>
<dbReference type="Pfam" id="PF02873">
    <property type="entry name" value="MurB_C"/>
    <property type="match status" value="1"/>
</dbReference>
<evidence type="ECO:0000256" key="2">
    <source>
        <dbReference type="ARBA" id="ARBA00003921"/>
    </source>
</evidence>
<dbReference type="InterPro" id="IPR016169">
    <property type="entry name" value="FAD-bd_PCMH_sub2"/>
</dbReference>
<accession>A0A7X1SMD9</accession>
<keyword evidence="15 19" id="KW-0131">Cell cycle</keyword>
<feature type="active site" evidence="19">
    <location>
        <position position="292"/>
    </location>
</feature>
<dbReference type="GO" id="GO:0051301">
    <property type="term" value="P:cell division"/>
    <property type="evidence" value="ECO:0007669"/>
    <property type="project" value="UniProtKB-KW"/>
</dbReference>
<dbReference type="Gene3D" id="3.30.465.10">
    <property type="match status" value="1"/>
</dbReference>
<dbReference type="SUPFAM" id="SSF56194">
    <property type="entry name" value="Uridine diphospho-N-Acetylenolpyruvylglucosamine reductase, MurB, C-terminal domain"/>
    <property type="match status" value="1"/>
</dbReference>
<dbReference type="Pfam" id="PF01565">
    <property type="entry name" value="FAD_binding_4"/>
    <property type="match status" value="1"/>
</dbReference>
<evidence type="ECO:0000256" key="4">
    <source>
        <dbReference type="ARBA" id="ARBA00004752"/>
    </source>
</evidence>
<keyword evidence="8 19" id="KW-0132">Cell division</keyword>
<protein>
    <recommendedName>
        <fullName evidence="6 19">UDP-N-acetylenolpyruvoylglucosamine reductase</fullName>
        <ecNumber evidence="5 19">1.3.1.98</ecNumber>
    </recommendedName>
    <alternativeName>
        <fullName evidence="17 19">UDP-N-acetylmuramate dehydrogenase</fullName>
    </alternativeName>
</protein>
<evidence type="ECO:0000256" key="18">
    <source>
        <dbReference type="ARBA" id="ARBA00048914"/>
    </source>
</evidence>
<keyword evidence="22" id="KW-1185">Reference proteome</keyword>
<evidence type="ECO:0000313" key="21">
    <source>
        <dbReference type="EMBL" id="MQR97653.1"/>
    </source>
</evidence>
<evidence type="ECO:0000256" key="9">
    <source>
        <dbReference type="ARBA" id="ARBA00022630"/>
    </source>
</evidence>
<sequence length="306" mass="32473">MTGSSNFPVTGLRGRLTPNAPLGPRAWFRVGGPADWLFVPEDQDDLALFLREKPATMPVTVLGACSNVIIRDGGIAGTVIRLARGFADITVQGNSLIVGAAALDITVAEHAAAAALAGLEFLAGIPGSIGGAVRMNAGAYGSDLNAVLEWADILTAEGDLRRLSHDDLGFAYRHSELPEGSVVIRASLRGTPDNADAIRSRIADIRASREASQPVRARTGGSTFRNPEGHKAWQLIDEAGCRGLQIGDAQVSEKHCNFLLNLGQARSADLETLGEAVREKVLAQSGVDLHWEIKRIGRRSEGEQTV</sequence>
<evidence type="ECO:0000256" key="3">
    <source>
        <dbReference type="ARBA" id="ARBA00004496"/>
    </source>
</evidence>
<dbReference type="InterPro" id="IPR006094">
    <property type="entry name" value="Oxid_FAD_bind_N"/>
</dbReference>
<keyword evidence="14 19" id="KW-0560">Oxidoreductase</keyword>